<evidence type="ECO:0000256" key="6">
    <source>
        <dbReference type="ARBA" id="ARBA00022749"/>
    </source>
</evidence>
<dbReference type="EMBL" id="MWDQ01000026">
    <property type="protein sequence ID" value="OQB74944.1"/>
    <property type="molecule type" value="Genomic_DNA"/>
</dbReference>
<dbReference type="EC" id="6.3.5.2" evidence="3"/>
<dbReference type="InterPro" id="IPR025777">
    <property type="entry name" value="GMPS_ATP_PPase_dom"/>
</dbReference>
<feature type="domain" description="GMPS ATP-PPase" evidence="11">
    <location>
        <begin position="4"/>
        <end position="195"/>
    </location>
</feature>
<dbReference type="Gene3D" id="3.30.300.10">
    <property type="match status" value="1"/>
</dbReference>
<evidence type="ECO:0000256" key="1">
    <source>
        <dbReference type="ARBA" id="ARBA00002332"/>
    </source>
</evidence>
<dbReference type="PROSITE" id="PS51553">
    <property type="entry name" value="GMPS_ATP_PPASE"/>
    <property type="match status" value="1"/>
</dbReference>
<evidence type="ECO:0000256" key="5">
    <source>
        <dbReference type="ARBA" id="ARBA00022741"/>
    </source>
</evidence>
<evidence type="ECO:0000256" key="10">
    <source>
        <dbReference type="PROSITE-ProRule" id="PRU00886"/>
    </source>
</evidence>
<evidence type="ECO:0000313" key="12">
    <source>
        <dbReference type="EMBL" id="OQB74944.1"/>
    </source>
</evidence>
<organism evidence="12">
    <name type="scientific">candidate division TA06 bacterium ADurb.Bin131</name>
    <dbReference type="NCBI Taxonomy" id="1852827"/>
    <lineage>
        <taxon>Bacteria</taxon>
        <taxon>Bacteria division TA06</taxon>
    </lineage>
</organism>
<feature type="binding site" evidence="10">
    <location>
        <begin position="31"/>
        <end position="37"/>
    </location>
    <ligand>
        <name>ATP</name>
        <dbReference type="ChEBI" id="CHEBI:30616"/>
    </ligand>
</feature>
<evidence type="ECO:0000256" key="2">
    <source>
        <dbReference type="ARBA" id="ARBA00005153"/>
    </source>
</evidence>
<dbReference type="InterPro" id="IPR001674">
    <property type="entry name" value="GMP_synth_C"/>
</dbReference>
<gene>
    <name evidence="12" type="primary">guaA</name>
    <name evidence="12" type="ORF">BWX89_00302</name>
</gene>
<proteinExistence type="predicted"/>
<evidence type="ECO:0000256" key="8">
    <source>
        <dbReference type="ARBA" id="ARBA00022840"/>
    </source>
</evidence>
<dbReference type="Proteomes" id="UP000485562">
    <property type="component" value="Unassembled WGS sequence"/>
</dbReference>
<keyword evidence="5 10" id="KW-0547">Nucleotide-binding</keyword>
<comment type="caution">
    <text evidence="12">The sequence shown here is derived from an EMBL/GenBank/DDBJ whole genome shotgun (WGS) entry which is preliminary data.</text>
</comment>
<keyword evidence="8 10" id="KW-0067">ATP-binding</keyword>
<dbReference type="AlphaFoldDB" id="A0A1V6CDS6"/>
<keyword evidence="6 10" id="KW-0332">GMP biosynthesis</keyword>
<keyword evidence="9" id="KW-0315">Glutamine amidotransferase</keyword>
<dbReference type="SUPFAM" id="SSF52402">
    <property type="entry name" value="Adenine nucleotide alpha hydrolases-like"/>
    <property type="match status" value="1"/>
</dbReference>
<reference evidence="12" key="1">
    <citation type="submission" date="2017-02" db="EMBL/GenBank/DDBJ databases">
        <title>Delving into the versatile metabolic prowess of the omnipresent phylum Bacteroidetes.</title>
        <authorList>
            <person name="Nobu M.K."/>
            <person name="Mei R."/>
            <person name="Narihiro T."/>
            <person name="Kuroda K."/>
            <person name="Liu W.-T."/>
        </authorList>
    </citation>
    <scope>NUCLEOTIDE SEQUENCE</scope>
    <source>
        <strain evidence="12">ADurb.Bin131</strain>
    </source>
</reference>
<comment type="function">
    <text evidence="1">Catalyzes the synthesis of GMP from XMP.</text>
</comment>
<evidence type="ECO:0000256" key="9">
    <source>
        <dbReference type="ARBA" id="ARBA00022962"/>
    </source>
</evidence>
<keyword evidence="7 10" id="KW-0658">Purine biosynthesis</keyword>
<keyword evidence="4 12" id="KW-0436">Ligase</keyword>
<dbReference type="InterPro" id="IPR014729">
    <property type="entry name" value="Rossmann-like_a/b/a_fold"/>
</dbReference>
<name>A0A1V6CDS6_UNCT6</name>
<evidence type="ECO:0000256" key="3">
    <source>
        <dbReference type="ARBA" id="ARBA00012746"/>
    </source>
</evidence>
<dbReference type="GO" id="GO:0003921">
    <property type="term" value="F:GMP synthase activity"/>
    <property type="evidence" value="ECO:0007669"/>
    <property type="project" value="InterPro"/>
</dbReference>
<evidence type="ECO:0000259" key="11">
    <source>
        <dbReference type="PROSITE" id="PS51553"/>
    </source>
</evidence>
<dbReference type="PANTHER" id="PTHR11922:SF2">
    <property type="entry name" value="GMP SYNTHASE [GLUTAMINE-HYDROLYZING]"/>
    <property type="match status" value="1"/>
</dbReference>
<comment type="pathway">
    <text evidence="2">Purine metabolism; GMP biosynthesis; GMP from XMP (L-Gln route): step 1/1.</text>
</comment>
<protein>
    <recommendedName>
        <fullName evidence="3">GMP synthase (glutamine-hydrolyzing)</fullName>
        <ecNumber evidence="3">6.3.5.2</ecNumber>
    </recommendedName>
</protein>
<dbReference type="GO" id="GO:0005829">
    <property type="term" value="C:cytosol"/>
    <property type="evidence" value="ECO:0007669"/>
    <property type="project" value="TreeGrafter"/>
</dbReference>
<dbReference type="UniPathway" id="UPA00189">
    <property type="reaction ID" value="UER00296"/>
</dbReference>
<accession>A0A1V6CDS6</accession>
<sequence length="316" mass="35630">MERFEPRKFITKKTQALHSFASEKGIIVAVSGGIDSIVCFEIALAATAKSNEKPIPLMLETGLLRVNEVKETEEYFRKQYGIELQKWEVQDRFLLALKGISTPEEKRKTFREVFYKTMGQALRSYSAEVLVQGTILPDVIETQRGIKIHFNVLQEAGIDPQNYGILLFEPIKELTKSRTKMLARSFSLPPKLLKTQPFPGIGFAARITGEITIDRIEKIRAATSIVESELADPKIFQCFPVLFIDKVTGIQNDTAILGDIIAIKAVESKDSLTAKPFNIPWMKIEKITKRILNEVPGIVRVVYDFTPKPPGTIEFV</sequence>
<dbReference type="GO" id="GO:0005524">
    <property type="term" value="F:ATP binding"/>
    <property type="evidence" value="ECO:0007669"/>
    <property type="project" value="UniProtKB-UniRule"/>
</dbReference>
<dbReference type="SUPFAM" id="SSF54810">
    <property type="entry name" value="GMP synthetase C-terminal dimerisation domain"/>
    <property type="match status" value="1"/>
</dbReference>
<evidence type="ECO:0000256" key="4">
    <source>
        <dbReference type="ARBA" id="ARBA00022598"/>
    </source>
</evidence>
<dbReference type="Pfam" id="PF00958">
    <property type="entry name" value="GMP_synt_C"/>
    <property type="match status" value="1"/>
</dbReference>
<evidence type="ECO:0000256" key="7">
    <source>
        <dbReference type="ARBA" id="ARBA00022755"/>
    </source>
</evidence>
<dbReference type="PANTHER" id="PTHR11922">
    <property type="entry name" value="GMP SYNTHASE-RELATED"/>
    <property type="match status" value="1"/>
</dbReference>
<dbReference type="Gene3D" id="3.40.50.620">
    <property type="entry name" value="HUPs"/>
    <property type="match status" value="1"/>
</dbReference>